<protein>
    <recommendedName>
        <fullName evidence="11">Heme response regulator HssR</fullName>
    </recommendedName>
</protein>
<dbReference type="Gene3D" id="3.40.50.2300">
    <property type="match status" value="1"/>
</dbReference>
<evidence type="ECO:0000256" key="4">
    <source>
        <dbReference type="ARBA" id="ARBA00023012"/>
    </source>
</evidence>
<dbReference type="SUPFAM" id="SSF52172">
    <property type="entry name" value="CheY-like"/>
    <property type="match status" value="1"/>
</dbReference>
<comment type="caution">
    <text evidence="16">The sequence shown here is derived from an EMBL/GenBank/DDBJ whole genome shotgun (WGS) entry which is preliminary data.</text>
</comment>
<dbReference type="RefSeq" id="WP_204699382.1">
    <property type="nucleotide sequence ID" value="NZ_JAFBEC010000014.1"/>
</dbReference>
<name>A0ABS2PGK0_9BACL</name>
<dbReference type="SMART" id="SM00448">
    <property type="entry name" value="REC"/>
    <property type="match status" value="1"/>
</dbReference>
<reference evidence="16 17" key="1">
    <citation type="submission" date="2021-01" db="EMBL/GenBank/DDBJ databases">
        <title>Genomic Encyclopedia of Type Strains, Phase IV (KMG-IV): sequencing the most valuable type-strain genomes for metagenomic binning, comparative biology and taxonomic classification.</title>
        <authorList>
            <person name="Goeker M."/>
        </authorList>
    </citation>
    <scope>NUCLEOTIDE SEQUENCE [LARGE SCALE GENOMIC DNA]</scope>
    <source>
        <strain evidence="16 17">DSM 25540</strain>
    </source>
</reference>
<dbReference type="InterPro" id="IPR036388">
    <property type="entry name" value="WH-like_DNA-bd_sf"/>
</dbReference>
<gene>
    <name evidence="16" type="ORF">JOD17_003685</name>
</gene>
<dbReference type="PANTHER" id="PTHR48111">
    <property type="entry name" value="REGULATOR OF RPOS"/>
    <property type="match status" value="1"/>
</dbReference>
<sequence>MATILVADDDAHIRKLIRLYLENASYKVIEACDGKEALLYMKQQDVSLALIDVMMPKLDGIQLTKSIREQSSIPILMITAKGESKDKINGFNAGTDDYLVKPFDPIEMTLRVKALLKRSDSGSHQVTTIGAYTIDLDRLQVIKDDDVVVLKKKECELLFHLAKFPGKIFTREQLIESIWGIDFTGDDRTVDVHIKRLREKIRHLPELSIKTVRGLGYALEAMN</sequence>
<dbReference type="CDD" id="cd00383">
    <property type="entry name" value="trans_reg_C"/>
    <property type="match status" value="1"/>
</dbReference>
<dbReference type="CDD" id="cd17574">
    <property type="entry name" value="REC_OmpR"/>
    <property type="match status" value="1"/>
</dbReference>
<keyword evidence="17" id="KW-1185">Reference proteome</keyword>
<evidence type="ECO:0000259" key="15">
    <source>
        <dbReference type="PROSITE" id="PS51755"/>
    </source>
</evidence>
<evidence type="ECO:0000256" key="11">
    <source>
        <dbReference type="ARBA" id="ARBA00039976"/>
    </source>
</evidence>
<dbReference type="Gene3D" id="6.10.250.690">
    <property type="match status" value="1"/>
</dbReference>
<feature type="domain" description="Response regulatory" evidence="14">
    <location>
        <begin position="3"/>
        <end position="116"/>
    </location>
</feature>
<keyword evidence="3 12" id="KW-0597">Phosphoprotein</keyword>
<evidence type="ECO:0000256" key="13">
    <source>
        <dbReference type="PROSITE-ProRule" id="PRU01091"/>
    </source>
</evidence>
<dbReference type="GO" id="GO:0003677">
    <property type="term" value="F:DNA binding"/>
    <property type="evidence" value="ECO:0007669"/>
    <property type="project" value="UniProtKB-KW"/>
</dbReference>
<comment type="function">
    <text evidence="10">Member of the two-component regulatory system HssS/HssR involved in intracellular heme homeostasis and tempering of staphylococcal virulence. Phosphorylated HssR binds to a direct repeat sequence within hrtAB promoter and activates the expression of hrtAB, an efflux pump, in response to extracellular heme, hemin, hemoglobin or blood.</text>
</comment>
<keyword evidence="9" id="KW-0804">Transcription</keyword>
<dbReference type="InterPro" id="IPR011006">
    <property type="entry name" value="CheY-like_superfamily"/>
</dbReference>
<dbReference type="EMBL" id="JAFBEC010000014">
    <property type="protein sequence ID" value="MBM7634563.1"/>
    <property type="molecule type" value="Genomic_DNA"/>
</dbReference>
<feature type="DNA-binding region" description="OmpR/PhoB-type" evidence="13">
    <location>
        <begin position="124"/>
        <end position="221"/>
    </location>
</feature>
<evidence type="ECO:0000256" key="7">
    <source>
        <dbReference type="ARBA" id="ARBA00023125"/>
    </source>
</evidence>
<evidence type="ECO:0000256" key="10">
    <source>
        <dbReference type="ARBA" id="ARBA00037471"/>
    </source>
</evidence>
<evidence type="ECO:0000256" key="2">
    <source>
        <dbReference type="ARBA" id="ARBA00022490"/>
    </source>
</evidence>
<evidence type="ECO:0000256" key="1">
    <source>
        <dbReference type="ARBA" id="ARBA00004496"/>
    </source>
</evidence>
<dbReference type="PANTHER" id="PTHR48111:SF49">
    <property type="entry name" value="HEME RESPONSE REGULATOR HSSR"/>
    <property type="match status" value="1"/>
</dbReference>
<proteinExistence type="predicted"/>
<dbReference type="SMART" id="SM00862">
    <property type="entry name" value="Trans_reg_C"/>
    <property type="match status" value="1"/>
</dbReference>
<dbReference type="Pfam" id="PF00072">
    <property type="entry name" value="Response_reg"/>
    <property type="match status" value="1"/>
</dbReference>
<dbReference type="PROSITE" id="PS51755">
    <property type="entry name" value="OMPR_PHOB"/>
    <property type="match status" value="1"/>
</dbReference>
<keyword evidence="7 13" id="KW-0238">DNA-binding</keyword>
<accession>A0ABS2PGK0</accession>
<keyword evidence="5" id="KW-0805">Transcription regulation</keyword>
<keyword evidence="8" id="KW-0010">Activator</keyword>
<organism evidence="16 17">
    <name type="scientific">Geomicrobium sediminis</name>
    <dbReference type="NCBI Taxonomy" id="1347788"/>
    <lineage>
        <taxon>Bacteria</taxon>
        <taxon>Bacillati</taxon>
        <taxon>Bacillota</taxon>
        <taxon>Bacilli</taxon>
        <taxon>Bacillales</taxon>
        <taxon>Geomicrobium</taxon>
    </lineage>
</organism>
<evidence type="ECO:0000313" key="17">
    <source>
        <dbReference type="Proteomes" id="UP000741863"/>
    </source>
</evidence>
<comment type="subcellular location">
    <subcellularLocation>
        <location evidence="1">Cytoplasm</location>
    </subcellularLocation>
</comment>
<dbReference type="Gene3D" id="1.10.10.10">
    <property type="entry name" value="Winged helix-like DNA-binding domain superfamily/Winged helix DNA-binding domain"/>
    <property type="match status" value="1"/>
</dbReference>
<dbReference type="InterPro" id="IPR001789">
    <property type="entry name" value="Sig_transdc_resp-reg_receiver"/>
</dbReference>
<keyword evidence="4" id="KW-0902">Two-component regulatory system</keyword>
<dbReference type="InterPro" id="IPR039420">
    <property type="entry name" value="WalR-like"/>
</dbReference>
<evidence type="ECO:0000256" key="9">
    <source>
        <dbReference type="ARBA" id="ARBA00023163"/>
    </source>
</evidence>
<feature type="modified residue" description="4-aspartylphosphate" evidence="12">
    <location>
        <position position="52"/>
    </location>
</feature>
<dbReference type="Proteomes" id="UP000741863">
    <property type="component" value="Unassembled WGS sequence"/>
</dbReference>
<keyword evidence="2" id="KW-0963">Cytoplasm</keyword>
<evidence type="ECO:0000256" key="5">
    <source>
        <dbReference type="ARBA" id="ARBA00023015"/>
    </source>
</evidence>
<dbReference type="PROSITE" id="PS50110">
    <property type="entry name" value="RESPONSE_REGULATORY"/>
    <property type="match status" value="1"/>
</dbReference>
<evidence type="ECO:0000256" key="8">
    <source>
        <dbReference type="ARBA" id="ARBA00023159"/>
    </source>
</evidence>
<evidence type="ECO:0000256" key="3">
    <source>
        <dbReference type="ARBA" id="ARBA00022553"/>
    </source>
</evidence>
<evidence type="ECO:0000256" key="6">
    <source>
        <dbReference type="ARBA" id="ARBA00023026"/>
    </source>
</evidence>
<evidence type="ECO:0000256" key="12">
    <source>
        <dbReference type="PROSITE-ProRule" id="PRU00169"/>
    </source>
</evidence>
<dbReference type="InterPro" id="IPR001867">
    <property type="entry name" value="OmpR/PhoB-type_DNA-bd"/>
</dbReference>
<keyword evidence="6" id="KW-0843">Virulence</keyword>
<evidence type="ECO:0000313" key="16">
    <source>
        <dbReference type="EMBL" id="MBM7634563.1"/>
    </source>
</evidence>
<feature type="domain" description="OmpR/PhoB-type" evidence="15">
    <location>
        <begin position="124"/>
        <end position="221"/>
    </location>
</feature>
<dbReference type="Pfam" id="PF00486">
    <property type="entry name" value="Trans_reg_C"/>
    <property type="match status" value="1"/>
</dbReference>
<evidence type="ECO:0000259" key="14">
    <source>
        <dbReference type="PROSITE" id="PS50110"/>
    </source>
</evidence>